<dbReference type="AlphaFoldDB" id="A0A1G2HJP5"/>
<accession>A0A1G2HJP5</accession>
<protein>
    <submittedName>
        <fullName evidence="2">Uncharacterized protein</fullName>
    </submittedName>
</protein>
<evidence type="ECO:0000313" key="2">
    <source>
        <dbReference type="EMBL" id="OGZ62734.1"/>
    </source>
</evidence>
<name>A0A1G2HJP5_9BACT</name>
<dbReference type="Proteomes" id="UP000178991">
    <property type="component" value="Unassembled WGS sequence"/>
</dbReference>
<evidence type="ECO:0000313" key="3">
    <source>
        <dbReference type="Proteomes" id="UP000178991"/>
    </source>
</evidence>
<keyword evidence="1" id="KW-0472">Membrane</keyword>
<organism evidence="2 3">
    <name type="scientific">Candidatus Staskawiczbacteria bacterium RIFCSPHIGHO2_01_FULL_34_27</name>
    <dbReference type="NCBI Taxonomy" id="1802199"/>
    <lineage>
        <taxon>Bacteria</taxon>
        <taxon>Candidatus Staskawicziibacteriota</taxon>
    </lineage>
</organism>
<dbReference type="EMBL" id="MHOL01000014">
    <property type="protein sequence ID" value="OGZ62734.1"/>
    <property type="molecule type" value="Genomic_DNA"/>
</dbReference>
<proteinExistence type="predicted"/>
<comment type="caution">
    <text evidence="2">The sequence shown here is derived from an EMBL/GenBank/DDBJ whole genome shotgun (WGS) entry which is preliminary data.</text>
</comment>
<keyword evidence="1" id="KW-0812">Transmembrane</keyword>
<gene>
    <name evidence="2" type="ORF">A2639_02760</name>
</gene>
<feature type="transmembrane region" description="Helical" evidence="1">
    <location>
        <begin position="27"/>
        <end position="49"/>
    </location>
</feature>
<reference evidence="2 3" key="1">
    <citation type="journal article" date="2016" name="Nat. Commun.">
        <title>Thousands of microbial genomes shed light on interconnected biogeochemical processes in an aquifer system.</title>
        <authorList>
            <person name="Anantharaman K."/>
            <person name="Brown C.T."/>
            <person name="Hug L.A."/>
            <person name="Sharon I."/>
            <person name="Castelle C.J."/>
            <person name="Probst A.J."/>
            <person name="Thomas B.C."/>
            <person name="Singh A."/>
            <person name="Wilkins M.J."/>
            <person name="Karaoz U."/>
            <person name="Brodie E.L."/>
            <person name="Williams K.H."/>
            <person name="Hubbard S.S."/>
            <person name="Banfield J.F."/>
        </authorList>
    </citation>
    <scope>NUCLEOTIDE SEQUENCE [LARGE SCALE GENOMIC DNA]</scope>
</reference>
<evidence type="ECO:0000256" key="1">
    <source>
        <dbReference type="SAM" id="Phobius"/>
    </source>
</evidence>
<keyword evidence="1" id="KW-1133">Transmembrane helix</keyword>
<sequence length="129" mass="14217">MDIKIIIKNIQDKIKKIKKTKKIDRNMILMAVAIVFVLITGIIVLMNLGPSDQTIAKSSVDYINNNLLQGQATATLGDISRDNGLVKFQITVSGQTFDSYATKDGKLFFPQGFNLKEPYNPTPTPATGQ</sequence>